<dbReference type="OrthoDB" id="10601261at2759"/>
<organism evidence="2 3">
    <name type="scientific">Triparma strigata</name>
    <dbReference type="NCBI Taxonomy" id="1606541"/>
    <lineage>
        <taxon>Eukaryota</taxon>
        <taxon>Sar</taxon>
        <taxon>Stramenopiles</taxon>
        <taxon>Ochrophyta</taxon>
        <taxon>Bolidophyceae</taxon>
        <taxon>Parmales</taxon>
        <taxon>Triparmaceae</taxon>
        <taxon>Triparma</taxon>
    </lineage>
</organism>
<comment type="caution">
    <text evidence="2">The sequence shown here is derived from an EMBL/GenBank/DDBJ whole genome shotgun (WGS) entry which is preliminary data.</text>
</comment>
<feature type="region of interest" description="Disordered" evidence="1">
    <location>
        <begin position="964"/>
        <end position="991"/>
    </location>
</feature>
<evidence type="ECO:0000256" key="1">
    <source>
        <dbReference type="SAM" id="MobiDB-lite"/>
    </source>
</evidence>
<reference evidence="3" key="1">
    <citation type="journal article" date="2023" name="Commun. Biol.">
        <title>Genome analysis of Parmales, the sister group of diatoms, reveals the evolutionary specialization of diatoms from phago-mixotrophs to photoautotrophs.</title>
        <authorList>
            <person name="Ban H."/>
            <person name="Sato S."/>
            <person name="Yoshikawa S."/>
            <person name="Yamada K."/>
            <person name="Nakamura Y."/>
            <person name="Ichinomiya M."/>
            <person name="Sato N."/>
            <person name="Blanc-Mathieu R."/>
            <person name="Endo H."/>
            <person name="Kuwata A."/>
            <person name="Ogata H."/>
        </authorList>
    </citation>
    <scope>NUCLEOTIDE SEQUENCE [LARGE SCALE GENOMIC DNA]</scope>
    <source>
        <strain evidence="3">NIES 3701</strain>
    </source>
</reference>
<evidence type="ECO:0000313" key="3">
    <source>
        <dbReference type="Proteomes" id="UP001165085"/>
    </source>
</evidence>
<dbReference type="Proteomes" id="UP001165085">
    <property type="component" value="Unassembled WGS sequence"/>
</dbReference>
<evidence type="ECO:0000313" key="2">
    <source>
        <dbReference type="EMBL" id="GMH76110.1"/>
    </source>
</evidence>
<feature type="region of interest" description="Disordered" evidence="1">
    <location>
        <begin position="68"/>
        <end position="130"/>
    </location>
</feature>
<keyword evidence="3" id="KW-1185">Reference proteome</keyword>
<gene>
    <name evidence="2" type="ORF">TrST_g9452</name>
</gene>
<feature type="region of interest" description="Disordered" evidence="1">
    <location>
        <begin position="1"/>
        <end position="21"/>
    </location>
</feature>
<feature type="compositionally biased region" description="Basic and acidic residues" evidence="1">
    <location>
        <begin position="964"/>
        <end position="974"/>
    </location>
</feature>
<sequence>MAQSGTSPGGSPENPPSDASRIAPLSKKIGVLALLVVLSLYSMTMESPFLSAYTSPLETPIASPYNVSQHNVHAPSSPPSSAEGDSAVSQPTTTHTTPAPTPTSGDSKSVPESKSSPDSESFTDSESVPDSESVRDFSYIESDFSEFVFKHGCRILVGTHKSKNAQYVLKRSPLELAGKCGGGTFKDNFPSFCDWPVAELIASEFDKVLNLGLVPETFPTILKAKAFEDMYFGSDKCGSNQSFRLNNRIKTKKSYQIFSAQTIAGELKELDREELHNVAMDVLAHGSKFHKGMIADRWNIDGERSPLSKTKIYQSICQSFVFDVLMNMNDRFASHLTLFRVLFSNLVDRERYANEVGGPIDEEISKLEPNLPKLWKQHTAGGTKYNLDNMMCNPAKGCDELVLIDNGKSLHGRSFIDPSAEGVRKLVSSTLTEPEVKLTAKKSSDQNFNFPKHFFCAFHQSFLAGLYEAARRVEYIPDHFVRTNNFFQGGETSMISRYHDWSNIKATGDESLGEATDMATFKGASIVTHHTSMSVLGHAMSNCMSCDRMRPPELQAMVVWYGSDLPKALEVLASLEQPHKAEDGGYLKLVKAIPMEALSDTDITDWCKVVYSGDLATHKSCRPSPGADSPVLVVLEDTNPVYFWSKTGNPASPPQFMNKHMKNLKDQVRQALKRNPVHMGCHSSANVEETALAIDPLRSKLAGVADLPSSRPNIAPPGGFEDMNHVMKWTNTYSGVGQQPEEGAFAGCIKAARTGMPGEIDIFTNDYFTFKTLVHAESQDKLLMRENGEKGSVKCSIPMKSGNPLIVEVRALDDFFADKNWVAEALAVADRETGIMDKMHAGMMSLYILLSYHGGKINHAQAEYIHDALKGRSVFMYNKDDTVVRVELQLSVEEIEGAKYSVKVALINFMKFHGYAFVADDFEKNSPKMPKPSRWWSGVDWKQDWDGERIVYLGMSKIRSSLERKTTTSEHEASDTALFQQNPSLRGNSIG</sequence>
<protein>
    <submittedName>
        <fullName evidence="2">Uncharacterized protein</fullName>
    </submittedName>
</protein>
<proteinExistence type="predicted"/>
<dbReference type="EMBL" id="BRXY01000195">
    <property type="protein sequence ID" value="GMH76110.1"/>
    <property type="molecule type" value="Genomic_DNA"/>
</dbReference>
<name>A0A9W7AU95_9STRA</name>
<dbReference type="AlphaFoldDB" id="A0A9W7AU95"/>
<accession>A0A9W7AU95</accession>
<feature type="compositionally biased region" description="Polar residues" evidence="1">
    <location>
        <begin position="977"/>
        <end position="991"/>
    </location>
</feature>